<proteinExistence type="predicted"/>
<dbReference type="AlphaFoldDB" id="A0A454TIF9"/>
<reference evidence="1 2" key="1">
    <citation type="submission" date="2018-10" db="EMBL/GenBank/DDBJ databases">
        <title>Draft Genome Sequence of Ralstonia pseudosolanacearum (R. solanacearum phylotype I) Strain Tg03 Isolated from Luffa cylindrica in China.</title>
        <authorList>
            <person name="Yuan G.-Q."/>
            <person name="Li Q.-Q."/>
            <person name="Zhang Y.-W."/>
        </authorList>
    </citation>
    <scope>NUCLEOTIDE SEQUENCE [LARGE SCALE GENOMIC DNA]</scope>
    <source>
        <strain evidence="1 2">Tg03</strain>
    </source>
</reference>
<organism evidence="1 2">
    <name type="scientific">Ralstonia pseudosolanacearum</name>
    <dbReference type="NCBI Taxonomy" id="1310165"/>
    <lineage>
        <taxon>Bacteria</taxon>
        <taxon>Pseudomonadati</taxon>
        <taxon>Pseudomonadota</taxon>
        <taxon>Betaproteobacteria</taxon>
        <taxon>Burkholderiales</taxon>
        <taxon>Burkholderiaceae</taxon>
        <taxon>Ralstonia</taxon>
        <taxon>Ralstonia solanacearum species complex</taxon>
    </lineage>
</organism>
<dbReference type="EMBL" id="RJTL01000086">
    <property type="protein sequence ID" value="RNL99567.1"/>
    <property type="molecule type" value="Genomic_DNA"/>
</dbReference>
<name>A0A454TIF9_9RALS</name>
<sequence>MQAVIEVQLFGHILKYHCSLWFDCSVWGAFVASLDSIDMAEASLVDMGGHFVLRLSAISGKPEILWEVKKAAVSGAVATAAFRSQIDEDTLAHVRRQFTQFESWWD</sequence>
<accession>A0A454TIF9</accession>
<comment type="caution">
    <text evidence="1">The sequence shown here is derived from an EMBL/GenBank/DDBJ whole genome shotgun (WGS) entry which is preliminary data.</text>
</comment>
<dbReference type="Proteomes" id="UP000271222">
    <property type="component" value="Unassembled WGS sequence"/>
</dbReference>
<evidence type="ECO:0000313" key="1">
    <source>
        <dbReference type="EMBL" id="RNL99567.1"/>
    </source>
</evidence>
<protein>
    <submittedName>
        <fullName evidence="1">Uncharacterized protein</fullName>
    </submittedName>
</protein>
<evidence type="ECO:0000313" key="2">
    <source>
        <dbReference type="Proteomes" id="UP000271222"/>
    </source>
</evidence>
<gene>
    <name evidence="1" type="ORF">EGA29_25710</name>
</gene>